<sequence>MTAVIDVDATVDEAYAHWQRSNDSPPGRLKVSESESESRVHWVVRVNGVQDDSAPSPGGWDDSGRLSTWASPDVSGPTGEVAFDPLEGGQTRVTISLEWQRPDWQESPIPLIFLDGVQVDADLRSFKRELEGQQTESPDWRQILSRFEAL</sequence>
<dbReference type="Gene3D" id="3.30.530.20">
    <property type="match status" value="1"/>
</dbReference>
<reference evidence="3" key="2">
    <citation type="submission" date="2016-01" db="EMBL/GenBank/DDBJ databases">
        <title>First complete genome sequence of a species in the genus Microterricola, an extremophilic cold active enzyme producing strain ERGS5:02 isolated from Sikkim Himalaya.</title>
        <authorList>
            <person name="Kumar R."/>
            <person name="Singh D."/>
            <person name="Swarnkar M.K."/>
        </authorList>
    </citation>
    <scope>NUCLEOTIDE SEQUENCE [LARGE SCALE GENOMIC DNA]</scope>
    <source>
        <strain evidence="3">ERGS5:02</strain>
    </source>
</reference>
<name>A0A0X8E5N3_9MICO</name>
<protein>
    <recommendedName>
        <fullName evidence="4">Polyketide cyclase / dehydrase and lipid transport</fullName>
    </recommendedName>
</protein>
<dbReference type="Proteomes" id="UP000058305">
    <property type="component" value="Chromosome"/>
</dbReference>
<dbReference type="AlphaFoldDB" id="A0A0X8E5N3"/>
<evidence type="ECO:0000256" key="1">
    <source>
        <dbReference type="SAM" id="MobiDB-lite"/>
    </source>
</evidence>
<dbReference type="InterPro" id="IPR023393">
    <property type="entry name" value="START-like_dom_sf"/>
</dbReference>
<dbReference type="SUPFAM" id="SSF55961">
    <property type="entry name" value="Bet v1-like"/>
    <property type="match status" value="1"/>
</dbReference>
<evidence type="ECO:0000313" key="3">
    <source>
        <dbReference type="Proteomes" id="UP000058305"/>
    </source>
</evidence>
<reference evidence="2 3" key="1">
    <citation type="journal article" date="2016" name="J. Biotechnol.">
        <title>First complete genome sequence of a species in the genus Microterricola, an extremophilic cold active enzyme producing bacterial strain ERGS5:02 isolated from Sikkim Himalaya.</title>
        <authorList>
            <person name="Himanshu"/>
            <person name="Swarnkar M.K."/>
            <person name="Singh D."/>
            <person name="Kumar R."/>
        </authorList>
    </citation>
    <scope>NUCLEOTIDE SEQUENCE [LARGE SCALE GENOMIC DNA]</scope>
    <source>
        <strain evidence="2 3">ERGS5:02</strain>
    </source>
</reference>
<keyword evidence="3" id="KW-1185">Reference proteome</keyword>
<accession>A0A0X8E5N3</accession>
<feature type="region of interest" description="Disordered" evidence="1">
    <location>
        <begin position="49"/>
        <end position="85"/>
    </location>
</feature>
<proteinExistence type="predicted"/>
<organism evidence="2 3">
    <name type="scientific">Microterricola viridarii</name>
    <dbReference type="NCBI Taxonomy" id="412690"/>
    <lineage>
        <taxon>Bacteria</taxon>
        <taxon>Bacillati</taxon>
        <taxon>Actinomycetota</taxon>
        <taxon>Actinomycetes</taxon>
        <taxon>Micrococcales</taxon>
        <taxon>Microbacteriaceae</taxon>
        <taxon>Microterricola</taxon>
    </lineage>
</organism>
<dbReference type="KEGG" id="mvd:AWU67_12135"/>
<evidence type="ECO:0008006" key="4">
    <source>
        <dbReference type="Google" id="ProtNLM"/>
    </source>
</evidence>
<dbReference type="EMBL" id="CP014145">
    <property type="protein sequence ID" value="AMB59486.1"/>
    <property type="molecule type" value="Genomic_DNA"/>
</dbReference>
<gene>
    <name evidence="2" type="ORF">AWU67_12135</name>
</gene>
<evidence type="ECO:0000313" key="2">
    <source>
        <dbReference type="EMBL" id="AMB59486.1"/>
    </source>
</evidence>